<dbReference type="GeneID" id="13541283"/>
<dbReference type="OrthoDB" id="2518101at2759"/>
<feature type="compositionally biased region" description="Basic and acidic residues" evidence="1">
    <location>
        <begin position="107"/>
        <end position="125"/>
    </location>
</feature>
<dbReference type="InParanoid" id="H6QQL6"/>
<dbReference type="VEuPathDB" id="FungiDB:PGTG_21176"/>
<accession>H6QQL6</accession>
<feature type="compositionally biased region" description="Basic and acidic residues" evidence="1">
    <location>
        <begin position="66"/>
        <end position="75"/>
    </location>
</feature>
<feature type="compositionally biased region" description="Acidic residues" evidence="1">
    <location>
        <begin position="76"/>
        <end position="94"/>
    </location>
</feature>
<protein>
    <submittedName>
        <fullName evidence="2">Uncharacterized protein</fullName>
    </submittedName>
</protein>
<dbReference type="EMBL" id="DS178272">
    <property type="protein sequence ID" value="EHS62668.1"/>
    <property type="molecule type" value="Genomic_DNA"/>
</dbReference>
<evidence type="ECO:0000313" key="2">
    <source>
        <dbReference type="EMBL" id="EHS62668.1"/>
    </source>
</evidence>
<dbReference type="HOGENOM" id="CLU_1489694_0_0_1"/>
<dbReference type="Proteomes" id="UP000008783">
    <property type="component" value="Unassembled WGS sequence"/>
</dbReference>
<dbReference type="KEGG" id="pgr:PGTG_21176"/>
<proteinExistence type="predicted"/>
<dbReference type="STRING" id="418459.H6QQL6"/>
<reference evidence="3" key="1">
    <citation type="journal article" date="2011" name="Proc. Natl. Acad. Sci. U.S.A.">
        <title>Obligate biotrophy features unraveled by the genomic analysis of rust fungi.</title>
        <authorList>
            <person name="Duplessis S."/>
            <person name="Cuomo C.A."/>
            <person name="Lin Y.-C."/>
            <person name="Aerts A."/>
            <person name="Tisserant E."/>
            <person name="Veneault-Fourrey C."/>
            <person name="Joly D.L."/>
            <person name="Hacquard S."/>
            <person name="Amselem J."/>
            <person name="Cantarel B.L."/>
            <person name="Chiu R."/>
            <person name="Coutinho P.M."/>
            <person name="Feau N."/>
            <person name="Field M."/>
            <person name="Frey P."/>
            <person name="Gelhaye E."/>
            <person name="Goldberg J."/>
            <person name="Grabherr M.G."/>
            <person name="Kodira C.D."/>
            <person name="Kohler A."/>
            <person name="Kuees U."/>
            <person name="Lindquist E.A."/>
            <person name="Lucas S.M."/>
            <person name="Mago R."/>
            <person name="Mauceli E."/>
            <person name="Morin E."/>
            <person name="Murat C."/>
            <person name="Pangilinan J.L."/>
            <person name="Park R."/>
            <person name="Pearson M."/>
            <person name="Quesneville H."/>
            <person name="Rouhier N."/>
            <person name="Sakthikumar S."/>
            <person name="Salamov A.A."/>
            <person name="Schmutz J."/>
            <person name="Selles B."/>
            <person name="Shapiro H."/>
            <person name="Tanguay P."/>
            <person name="Tuskan G.A."/>
            <person name="Henrissat B."/>
            <person name="Van de Peer Y."/>
            <person name="Rouze P."/>
            <person name="Ellis J.G."/>
            <person name="Dodds P.N."/>
            <person name="Schein J.E."/>
            <person name="Zhong S."/>
            <person name="Hamelin R.C."/>
            <person name="Grigoriev I.V."/>
            <person name="Szabo L.J."/>
            <person name="Martin F."/>
        </authorList>
    </citation>
    <scope>NUCLEOTIDE SEQUENCE [LARGE SCALE GENOMIC DNA]</scope>
    <source>
        <strain evidence="3">CRL 75-36-700-3 / race SCCL</strain>
    </source>
</reference>
<evidence type="ECO:0000313" key="3">
    <source>
        <dbReference type="Proteomes" id="UP000008783"/>
    </source>
</evidence>
<gene>
    <name evidence="2" type="ORF">PGTG_21176</name>
</gene>
<name>H6QQL6_PUCGT</name>
<evidence type="ECO:0000256" key="1">
    <source>
        <dbReference type="SAM" id="MobiDB-lite"/>
    </source>
</evidence>
<feature type="region of interest" description="Disordered" evidence="1">
    <location>
        <begin position="29"/>
        <end position="145"/>
    </location>
</feature>
<sequence>MFMFSGPVPDFQRSPIDINRLGDSVCLDEGAAGAEGDDDQRFNFSAFFGSSPGLSTLKSNTKKNKKTGEDGGSWRDDDDDDSDEDSADSEESDEFFGFTYLPSDPDEFNRAQEDHQSRQRAEHNHQQQQHPPPRRLDSQPNSQPTVVHQLELASQSVDNLLLKINRLIAQSDSIILNAQPS</sequence>
<organism evidence="2 3">
    <name type="scientific">Puccinia graminis f. sp. tritici (strain CRL 75-36-700-3 / race SCCL)</name>
    <name type="common">Black stem rust fungus</name>
    <dbReference type="NCBI Taxonomy" id="418459"/>
    <lineage>
        <taxon>Eukaryota</taxon>
        <taxon>Fungi</taxon>
        <taxon>Dikarya</taxon>
        <taxon>Basidiomycota</taxon>
        <taxon>Pucciniomycotina</taxon>
        <taxon>Pucciniomycetes</taxon>
        <taxon>Pucciniales</taxon>
        <taxon>Pucciniaceae</taxon>
        <taxon>Puccinia</taxon>
    </lineage>
</organism>
<keyword evidence="3" id="KW-1185">Reference proteome</keyword>
<dbReference type="RefSeq" id="XP_003890214.1">
    <property type="nucleotide sequence ID" value="XM_003890165.1"/>
</dbReference>
<dbReference type="AlphaFoldDB" id="H6QQL6"/>